<name>A0A4P9Z154_9FUNG</name>
<evidence type="ECO:0000313" key="2">
    <source>
        <dbReference type="Proteomes" id="UP000278143"/>
    </source>
</evidence>
<dbReference type="Pfam" id="PF09174">
    <property type="entry name" value="Maf1"/>
    <property type="match status" value="1"/>
</dbReference>
<reference evidence="2" key="1">
    <citation type="journal article" date="2018" name="Nat. Microbiol.">
        <title>Leveraging single-cell genomics to expand the fungal tree of life.</title>
        <authorList>
            <person name="Ahrendt S.R."/>
            <person name="Quandt C.A."/>
            <person name="Ciobanu D."/>
            <person name="Clum A."/>
            <person name="Salamov A."/>
            <person name="Andreopoulos B."/>
            <person name="Cheng J.F."/>
            <person name="Woyke T."/>
            <person name="Pelin A."/>
            <person name="Henrissat B."/>
            <person name="Reynolds N.K."/>
            <person name="Benny G.L."/>
            <person name="Smith M.E."/>
            <person name="James T.Y."/>
            <person name="Grigoriev I.V."/>
        </authorList>
    </citation>
    <scope>NUCLEOTIDE SEQUENCE [LARGE SCALE GENOMIC DNA]</scope>
    <source>
        <strain evidence="2">Benny S71-1</strain>
    </source>
</reference>
<dbReference type="Proteomes" id="UP000278143">
    <property type="component" value="Unassembled WGS sequence"/>
</dbReference>
<evidence type="ECO:0000313" key="1">
    <source>
        <dbReference type="EMBL" id="RKP25652.1"/>
    </source>
</evidence>
<protein>
    <submittedName>
        <fullName evidence="1">Maf1 regulator-domain-containing protein</fullName>
    </submittedName>
</protein>
<dbReference type="GO" id="GO:0000994">
    <property type="term" value="F:RNA polymerase III core binding"/>
    <property type="evidence" value="ECO:0007669"/>
    <property type="project" value="TreeGrafter"/>
</dbReference>
<dbReference type="InterPro" id="IPR015257">
    <property type="entry name" value="Maf1"/>
</dbReference>
<dbReference type="InterPro" id="IPR038564">
    <property type="entry name" value="Maf1_sf"/>
</dbReference>
<proteinExistence type="predicted"/>
<gene>
    <name evidence="1" type="ORF">SYNPS1DRAFT_22426</name>
</gene>
<keyword evidence="2" id="KW-1185">Reference proteome</keyword>
<organism evidence="1 2">
    <name type="scientific">Syncephalis pseudoplumigaleata</name>
    <dbReference type="NCBI Taxonomy" id="1712513"/>
    <lineage>
        <taxon>Eukaryota</taxon>
        <taxon>Fungi</taxon>
        <taxon>Fungi incertae sedis</taxon>
        <taxon>Zoopagomycota</taxon>
        <taxon>Zoopagomycotina</taxon>
        <taxon>Zoopagomycetes</taxon>
        <taxon>Zoopagales</taxon>
        <taxon>Piptocephalidaceae</taxon>
        <taxon>Syncephalis</taxon>
    </lineage>
</organism>
<dbReference type="PANTHER" id="PTHR22504:SF0">
    <property type="entry name" value="REPRESSOR OF RNA POLYMERASE III TRANSCRIPTION MAF1 HOMOLOG"/>
    <property type="match status" value="1"/>
</dbReference>
<dbReference type="Gene3D" id="3.40.1000.50">
    <property type="entry name" value="Repressor of RNA polymerase III transcription Maf1"/>
    <property type="match status" value="1"/>
</dbReference>
<dbReference type="EMBL" id="KZ989666">
    <property type="protein sequence ID" value="RKP25652.1"/>
    <property type="molecule type" value="Genomic_DNA"/>
</dbReference>
<accession>A0A4P9Z154</accession>
<dbReference type="OrthoDB" id="277029at2759"/>
<sequence>MNLGRGHILRDYQFWDTLDGVIQFDDCSIYSYTPDLESDPYECSLWSYNYFFFNRKLKRILYFSLHSISNGMLPFPGDGTSNPTADLEDIGGDYDDYIMADVEV</sequence>
<dbReference type="GO" id="GO:0005634">
    <property type="term" value="C:nucleus"/>
    <property type="evidence" value="ECO:0007669"/>
    <property type="project" value="TreeGrafter"/>
</dbReference>
<dbReference type="AlphaFoldDB" id="A0A4P9Z154"/>
<dbReference type="PANTHER" id="PTHR22504">
    <property type="entry name" value="REPRESSOR OF RNA POLYMERASE III TRANSCRIPTION MAF1"/>
    <property type="match status" value="1"/>
</dbReference>
<dbReference type="GO" id="GO:0016480">
    <property type="term" value="P:negative regulation of transcription by RNA polymerase III"/>
    <property type="evidence" value="ECO:0007669"/>
    <property type="project" value="InterPro"/>
</dbReference>